<dbReference type="OrthoDB" id="7659281at2"/>
<sequence>MMVRVICILAVAATLGGCERAGMFQRNAPVFDGERFRTKAKAERKNRQDFAVTVSGVSRSMKGAIAAGEYKAVQHCIEFFGTSEIDWTVGPDTDPQALPITGDSLTLRGTCRDV</sequence>
<gene>
    <name evidence="1" type="ORF">SAMN04488078_100958</name>
</gene>
<dbReference type="EMBL" id="FZON01000009">
    <property type="protein sequence ID" value="SNS26881.1"/>
    <property type="molecule type" value="Genomic_DNA"/>
</dbReference>
<dbReference type="Proteomes" id="UP000198440">
    <property type="component" value="Unassembled WGS sequence"/>
</dbReference>
<evidence type="ECO:0008006" key="3">
    <source>
        <dbReference type="Google" id="ProtNLM"/>
    </source>
</evidence>
<protein>
    <recommendedName>
        <fullName evidence="3">Lipoprotein</fullName>
    </recommendedName>
</protein>
<reference evidence="1 2" key="1">
    <citation type="submission" date="2017-06" db="EMBL/GenBank/DDBJ databases">
        <authorList>
            <person name="Kim H.J."/>
            <person name="Triplett B.A."/>
        </authorList>
    </citation>
    <scope>NUCLEOTIDE SEQUENCE [LARGE SCALE GENOMIC DNA]</scope>
    <source>
        <strain evidence="1 2">DSM 11445</strain>
    </source>
</reference>
<accession>A0A239D4U6</accession>
<evidence type="ECO:0000313" key="2">
    <source>
        <dbReference type="Proteomes" id="UP000198440"/>
    </source>
</evidence>
<organism evidence="1 2">
    <name type="scientific">Antarctobacter heliothermus</name>
    <dbReference type="NCBI Taxonomy" id="74033"/>
    <lineage>
        <taxon>Bacteria</taxon>
        <taxon>Pseudomonadati</taxon>
        <taxon>Pseudomonadota</taxon>
        <taxon>Alphaproteobacteria</taxon>
        <taxon>Rhodobacterales</taxon>
        <taxon>Roseobacteraceae</taxon>
        <taxon>Antarctobacter</taxon>
    </lineage>
</organism>
<dbReference type="RefSeq" id="WP_089277112.1">
    <property type="nucleotide sequence ID" value="NZ_FZON01000009.1"/>
</dbReference>
<evidence type="ECO:0000313" key="1">
    <source>
        <dbReference type="EMBL" id="SNS26881.1"/>
    </source>
</evidence>
<dbReference type="PROSITE" id="PS51257">
    <property type="entry name" value="PROKAR_LIPOPROTEIN"/>
    <property type="match status" value="1"/>
</dbReference>
<dbReference type="AlphaFoldDB" id="A0A239D4U6"/>
<proteinExistence type="predicted"/>
<name>A0A239D4U6_9RHOB</name>